<comment type="catalytic activity">
    <reaction evidence="8">
        <text>ADP(in) + ATP(out) = ADP(out) + ATP(in)</text>
        <dbReference type="Rhea" id="RHEA:34999"/>
        <dbReference type="ChEBI" id="CHEBI:30616"/>
        <dbReference type="ChEBI" id="CHEBI:456216"/>
    </reaction>
    <physiologicalReaction direction="left-to-right" evidence="8">
        <dbReference type="Rhea" id="RHEA:35000"/>
    </physiologicalReaction>
</comment>
<dbReference type="PROSITE" id="PS50920">
    <property type="entry name" value="SOLCAR"/>
    <property type="match status" value="1"/>
</dbReference>
<evidence type="ECO:0000256" key="11">
    <source>
        <dbReference type="RuleBase" id="RU368008"/>
    </source>
</evidence>
<evidence type="ECO:0000313" key="13">
    <source>
        <dbReference type="Proteomes" id="UP000287651"/>
    </source>
</evidence>
<evidence type="ECO:0000256" key="7">
    <source>
        <dbReference type="ARBA" id="ARBA00023136"/>
    </source>
</evidence>
<keyword evidence="3 10" id="KW-0813">Transport</keyword>
<dbReference type="GO" id="GO:0140021">
    <property type="term" value="P:mitochondrial ADP transmembrane transport"/>
    <property type="evidence" value="ECO:0007669"/>
    <property type="project" value="InterPro"/>
</dbReference>
<evidence type="ECO:0000256" key="8">
    <source>
        <dbReference type="ARBA" id="ARBA00024143"/>
    </source>
</evidence>
<dbReference type="InterPro" id="IPR002067">
    <property type="entry name" value="MCP"/>
</dbReference>
<evidence type="ECO:0000313" key="12">
    <source>
        <dbReference type="EMBL" id="RRT55058.1"/>
    </source>
</evidence>
<dbReference type="EMBL" id="AMZH03010270">
    <property type="protein sequence ID" value="RRT55058.1"/>
    <property type="molecule type" value="Genomic_DNA"/>
</dbReference>
<evidence type="ECO:0000256" key="3">
    <source>
        <dbReference type="ARBA" id="ARBA00022448"/>
    </source>
</evidence>
<dbReference type="Pfam" id="PF00153">
    <property type="entry name" value="Mito_carr"/>
    <property type="match status" value="1"/>
</dbReference>
<evidence type="ECO:0000256" key="9">
    <source>
        <dbReference type="PROSITE-ProRule" id="PRU00282"/>
    </source>
</evidence>
<comment type="subunit">
    <text evidence="11">Monomer.</text>
</comment>
<dbReference type="InterPro" id="IPR018108">
    <property type="entry name" value="MCP_transmembrane"/>
</dbReference>
<comment type="caution">
    <text evidence="12">The sequence shown here is derived from an EMBL/GenBank/DDBJ whole genome shotgun (WGS) entry which is preliminary data.</text>
</comment>
<dbReference type="GO" id="GO:0005743">
    <property type="term" value="C:mitochondrial inner membrane"/>
    <property type="evidence" value="ECO:0007669"/>
    <property type="project" value="InterPro"/>
</dbReference>
<dbReference type="PANTHER" id="PTHR45635:SF31">
    <property type="entry name" value="ADP_ATP TRANSLOCASE"/>
    <property type="match status" value="1"/>
</dbReference>
<organism evidence="12 13">
    <name type="scientific">Ensete ventricosum</name>
    <name type="common">Abyssinian banana</name>
    <name type="synonym">Musa ensete</name>
    <dbReference type="NCBI Taxonomy" id="4639"/>
    <lineage>
        <taxon>Eukaryota</taxon>
        <taxon>Viridiplantae</taxon>
        <taxon>Streptophyta</taxon>
        <taxon>Embryophyta</taxon>
        <taxon>Tracheophyta</taxon>
        <taxon>Spermatophyta</taxon>
        <taxon>Magnoliopsida</taxon>
        <taxon>Liliopsida</taxon>
        <taxon>Zingiberales</taxon>
        <taxon>Musaceae</taxon>
        <taxon>Ensete</taxon>
    </lineage>
</organism>
<comment type="similarity">
    <text evidence="2 10">Belongs to the mitochondrial carrier (TC 2.A.29) family.</text>
</comment>
<evidence type="ECO:0000256" key="1">
    <source>
        <dbReference type="ARBA" id="ARBA00004141"/>
    </source>
</evidence>
<dbReference type="Proteomes" id="UP000287651">
    <property type="component" value="Unassembled WGS sequence"/>
</dbReference>
<reference evidence="12 13" key="1">
    <citation type="journal article" date="2014" name="Agronomy (Basel)">
        <title>A Draft Genome Sequence for Ensete ventricosum, the Drought-Tolerant Tree Against Hunger.</title>
        <authorList>
            <person name="Harrison J."/>
            <person name="Moore K.A."/>
            <person name="Paszkiewicz K."/>
            <person name="Jones T."/>
            <person name="Grant M."/>
            <person name="Ambacheew D."/>
            <person name="Muzemil S."/>
            <person name="Studholme D.J."/>
        </authorList>
    </citation>
    <scope>NUCLEOTIDE SEQUENCE [LARGE SCALE GENOMIC DNA]</scope>
</reference>
<dbReference type="SUPFAM" id="SSF103506">
    <property type="entry name" value="Mitochondrial carrier"/>
    <property type="match status" value="1"/>
</dbReference>
<feature type="repeat" description="Solcar" evidence="9">
    <location>
        <begin position="26"/>
        <end position="115"/>
    </location>
</feature>
<keyword evidence="6" id="KW-1133">Transmembrane helix</keyword>
<proteinExistence type="inferred from homology"/>
<gene>
    <name evidence="12" type="ORF">B296_00023111</name>
</gene>
<evidence type="ECO:0000256" key="10">
    <source>
        <dbReference type="RuleBase" id="RU000488"/>
    </source>
</evidence>
<dbReference type="PANTHER" id="PTHR45635">
    <property type="entry name" value="ADP,ATP CARRIER PROTEIN 1-RELATED-RELATED"/>
    <property type="match status" value="1"/>
</dbReference>
<dbReference type="InterPro" id="IPR002113">
    <property type="entry name" value="ADT_euk_type"/>
</dbReference>
<sequence length="165" mass="18644">MFPNILLFQDAYRTILKGREADRFVSIAASNFMAGAAAGCTTLVIIYPLDVAHTRLAADVGRTDSRQFRGISHFLQTIYKKDGIRGIYRGLPASIHGMIVQGFPRLVSYPLDTTRRRLMMQSGLEKPMYHSTLDCWRKIYRFGGLTSFYRGAISNMFRSSYTGVV</sequence>
<dbReference type="GO" id="GO:0005471">
    <property type="term" value="F:ATP:ADP antiporter activity"/>
    <property type="evidence" value="ECO:0007669"/>
    <property type="project" value="UniProtKB-UniRule"/>
</dbReference>
<evidence type="ECO:0000256" key="5">
    <source>
        <dbReference type="ARBA" id="ARBA00022737"/>
    </source>
</evidence>
<keyword evidence="7 9" id="KW-0472">Membrane</keyword>
<evidence type="ECO:0000256" key="4">
    <source>
        <dbReference type="ARBA" id="ARBA00022692"/>
    </source>
</evidence>
<protein>
    <recommendedName>
        <fullName evidence="11">ADP/ATP translocase</fullName>
    </recommendedName>
    <alternativeName>
        <fullName evidence="11">ADP,ATP carrier protein</fullName>
    </alternativeName>
</protein>
<evidence type="ECO:0000256" key="6">
    <source>
        <dbReference type="ARBA" id="ARBA00022989"/>
    </source>
</evidence>
<name>A0A426YTL1_ENSVE</name>
<dbReference type="InterPro" id="IPR023395">
    <property type="entry name" value="MCP_dom_sf"/>
</dbReference>
<dbReference type="PRINTS" id="PR00926">
    <property type="entry name" value="MITOCARRIER"/>
</dbReference>
<comment type="function">
    <text evidence="11">Catalyzes the exchange of ADP and ATP across the membrane.</text>
</comment>
<comment type="subcellular location">
    <subcellularLocation>
        <location evidence="1 11">Membrane</location>
        <topology evidence="1 11">Multi-pass membrane protein</topology>
    </subcellularLocation>
</comment>
<accession>A0A426YTL1</accession>
<dbReference type="Gene3D" id="1.50.40.10">
    <property type="entry name" value="Mitochondrial carrier domain"/>
    <property type="match status" value="2"/>
</dbReference>
<dbReference type="AlphaFoldDB" id="A0A426YTL1"/>
<keyword evidence="4 9" id="KW-0812">Transmembrane</keyword>
<evidence type="ECO:0000256" key="2">
    <source>
        <dbReference type="ARBA" id="ARBA00006375"/>
    </source>
</evidence>
<keyword evidence="5" id="KW-0677">Repeat</keyword>
<dbReference type="GO" id="GO:1990544">
    <property type="term" value="P:mitochondrial ATP transmembrane transport"/>
    <property type="evidence" value="ECO:0007669"/>
    <property type="project" value="InterPro"/>
</dbReference>